<gene>
    <name evidence="4" type="ORF">FNV43_RR03963</name>
</gene>
<evidence type="ECO:0000256" key="2">
    <source>
        <dbReference type="ARBA" id="ARBA00023136"/>
    </source>
</evidence>
<feature type="transmembrane region" description="Helical" evidence="3">
    <location>
        <begin position="12"/>
        <end position="29"/>
    </location>
</feature>
<dbReference type="GO" id="GO:0009506">
    <property type="term" value="C:plasmodesma"/>
    <property type="evidence" value="ECO:0007669"/>
    <property type="project" value="TreeGrafter"/>
</dbReference>
<keyword evidence="3" id="KW-0812">Transmembrane</keyword>
<keyword evidence="5" id="KW-1185">Reference proteome</keyword>
<dbReference type="EMBL" id="VOIH02000002">
    <property type="protein sequence ID" value="KAF3453523.1"/>
    <property type="molecule type" value="Genomic_DNA"/>
</dbReference>
<dbReference type="AlphaFoldDB" id="A0A8K0HKZ4"/>
<dbReference type="Proteomes" id="UP000796880">
    <property type="component" value="Unassembled WGS sequence"/>
</dbReference>
<evidence type="ECO:0000313" key="4">
    <source>
        <dbReference type="EMBL" id="KAF3453523.1"/>
    </source>
</evidence>
<keyword evidence="2 3" id="KW-0472">Membrane</keyword>
<dbReference type="OrthoDB" id="1914670at2759"/>
<evidence type="ECO:0000256" key="3">
    <source>
        <dbReference type="SAM" id="Phobius"/>
    </source>
</evidence>
<organism evidence="4 5">
    <name type="scientific">Rhamnella rubrinervis</name>
    <dbReference type="NCBI Taxonomy" id="2594499"/>
    <lineage>
        <taxon>Eukaryota</taxon>
        <taxon>Viridiplantae</taxon>
        <taxon>Streptophyta</taxon>
        <taxon>Embryophyta</taxon>
        <taxon>Tracheophyta</taxon>
        <taxon>Spermatophyta</taxon>
        <taxon>Magnoliopsida</taxon>
        <taxon>eudicotyledons</taxon>
        <taxon>Gunneridae</taxon>
        <taxon>Pentapetalae</taxon>
        <taxon>rosids</taxon>
        <taxon>fabids</taxon>
        <taxon>Rosales</taxon>
        <taxon>Rhamnaceae</taxon>
        <taxon>rhamnoid group</taxon>
        <taxon>Rhamneae</taxon>
        <taxon>Rhamnella</taxon>
    </lineage>
</organism>
<comment type="caution">
    <text evidence="4">The sequence shown here is derived from an EMBL/GenBank/DDBJ whole genome shotgun (WGS) entry which is preliminary data.</text>
</comment>
<dbReference type="InterPro" id="IPR044839">
    <property type="entry name" value="NDR1-like"/>
</dbReference>
<reference evidence="4" key="1">
    <citation type="submission" date="2020-03" db="EMBL/GenBank/DDBJ databases">
        <title>A high-quality chromosome-level genome assembly of a woody plant with both climbing and erect habits, Rhamnella rubrinervis.</title>
        <authorList>
            <person name="Lu Z."/>
            <person name="Yang Y."/>
            <person name="Zhu X."/>
            <person name="Sun Y."/>
        </authorList>
    </citation>
    <scope>NUCLEOTIDE SEQUENCE</scope>
    <source>
        <strain evidence="4">BYM</strain>
        <tissue evidence="4">Leaf</tissue>
    </source>
</reference>
<keyword evidence="3" id="KW-1133">Transmembrane helix</keyword>
<evidence type="ECO:0008006" key="6">
    <source>
        <dbReference type="Google" id="ProtNLM"/>
    </source>
</evidence>
<evidence type="ECO:0000256" key="1">
    <source>
        <dbReference type="ARBA" id="ARBA00004370"/>
    </source>
</evidence>
<protein>
    <recommendedName>
        <fullName evidence="6">Late embryogenesis abundant protein LEA-2 subgroup domain-containing protein</fullName>
    </recommendedName>
</protein>
<proteinExistence type="predicted"/>
<comment type="subcellular location">
    <subcellularLocation>
        <location evidence="1">Membrane</location>
    </subcellularLocation>
</comment>
<evidence type="ECO:0000313" key="5">
    <source>
        <dbReference type="Proteomes" id="UP000796880"/>
    </source>
</evidence>
<dbReference type="PANTHER" id="PTHR31415:SF52">
    <property type="entry name" value="LATE EMBRYOGENESIS ABUNDANT (LEA) HYDROXYPROLINE-RICH GLYCOPROTEIN FAMILY-RELATED"/>
    <property type="match status" value="1"/>
</dbReference>
<dbReference type="GO" id="GO:0098542">
    <property type="term" value="P:defense response to other organism"/>
    <property type="evidence" value="ECO:0007669"/>
    <property type="project" value="InterPro"/>
</dbReference>
<name>A0A8K0HKZ4_9ROSA</name>
<dbReference type="PANTHER" id="PTHR31415">
    <property type="entry name" value="OS05G0367900 PROTEIN"/>
    <property type="match status" value="1"/>
</dbReference>
<accession>A0A8K0HKZ4</accession>
<sequence>MEDSGGCCRCCTSFIFTMGLTALFMWLSLRTSKPTCSIQSFLVPALNQTLNTTTNTTIYFDLKLDNGNKDKGIYYDNINLTVTYRTNISLPLNTSQPIKNLTVNGFYQGHNKKAKRNQSFVPDRFDWPAAKRTVSTNGSTVFRVDLATKVRFKIIFWKTKRQKLIVGADVEVDKQGVKIKKKGIKLSGGSQLGCHSLQVGALLNLLAFVFLLSW</sequence>
<dbReference type="GO" id="GO:0005886">
    <property type="term" value="C:plasma membrane"/>
    <property type="evidence" value="ECO:0007669"/>
    <property type="project" value="TreeGrafter"/>
</dbReference>